<organism evidence="1 2">
    <name type="scientific">Zarea fungicola</name>
    <dbReference type="NCBI Taxonomy" id="93591"/>
    <lineage>
        <taxon>Eukaryota</taxon>
        <taxon>Fungi</taxon>
        <taxon>Dikarya</taxon>
        <taxon>Ascomycota</taxon>
        <taxon>Pezizomycotina</taxon>
        <taxon>Sordariomycetes</taxon>
        <taxon>Hypocreomycetidae</taxon>
        <taxon>Hypocreales</taxon>
        <taxon>Cordycipitaceae</taxon>
        <taxon>Zarea</taxon>
    </lineage>
</organism>
<protein>
    <submittedName>
        <fullName evidence="1">Uncharacterized protein</fullName>
    </submittedName>
</protein>
<accession>A0ACC1NXD9</accession>
<evidence type="ECO:0000313" key="2">
    <source>
        <dbReference type="Proteomes" id="UP001143910"/>
    </source>
</evidence>
<comment type="caution">
    <text evidence="1">The sequence shown here is derived from an EMBL/GenBank/DDBJ whole genome shotgun (WGS) entry which is preliminary data.</text>
</comment>
<proteinExistence type="predicted"/>
<keyword evidence="2" id="KW-1185">Reference proteome</keyword>
<dbReference type="Proteomes" id="UP001143910">
    <property type="component" value="Unassembled WGS sequence"/>
</dbReference>
<gene>
    <name evidence="1" type="ORF">NQ176_g580</name>
</gene>
<sequence length="445" mass="47025">MAQAEDVTKSIASSTLNADIEKDAAATRPAPPATGLPPPPNGGFQAWLQVLGAFFFVFNTWGMANSFGVFQTYYSSTLLKTSTPSAISWIGSIQGFLLLFVGVFCGRAFDAGYFYHVAGVGVFLSVFGLMMTSLATQYWQVFLAQGLCLGLGSGCLFTPGISLVGQYFSTKRGLATGIAASGSSVGGVIYPIAVKRLIDTVGFPWAVRTMAFIMLGTLLIGLALLKPRLPPRKVGPLVDFAAFKEPAYATFVVGLAFGFCAFFIPFFYSESYALNVGVDQNLSFYLLSVMNASGMIGRLLPNAIADRLGNLNMIVPCAYISGIIILAWISISSLGNLFAAAIMYSFFSGGLMALPPAVLVTLSPSLNQIGIRVGMALTIGSFGVLIGSPIAGAILKAQSDNARIGEQGSLNFKGTLAFTGAMLIVCGAFMTVTRVNKKGIKWEKV</sequence>
<evidence type="ECO:0000313" key="1">
    <source>
        <dbReference type="EMBL" id="KAJ2983605.1"/>
    </source>
</evidence>
<dbReference type="EMBL" id="JANJQO010000023">
    <property type="protein sequence ID" value="KAJ2983605.1"/>
    <property type="molecule type" value="Genomic_DNA"/>
</dbReference>
<name>A0ACC1NXD9_9HYPO</name>
<reference evidence="1" key="1">
    <citation type="submission" date="2022-08" db="EMBL/GenBank/DDBJ databases">
        <title>Genome Sequence of Lecanicillium fungicola.</title>
        <authorList>
            <person name="Buettner E."/>
        </authorList>
    </citation>
    <scope>NUCLEOTIDE SEQUENCE</scope>
    <source>
        <strain evidence="1">Babe33</strain>
    </source>
</reference>